<sequence>MIAENSFLSLSLFQSKKSNALQKKNIIPNLVTRHLSIDTPNLHLSLEQPSLDSNIRCSNRRTWIVYPSAEKNKQNSTPIGYVHLHSTILKKFLLSVFISNEHRMKGYGTEAIKAVIKDTFKSSLYNAINPDTLFILINKKDKRFKRVSDKLGFEKSWHKFEKPELSLDCENCIKAFFEFKDSDSLSDLNSYNPLEFLTFSISKKRFTELWGSIDEDET</sequence>
<dbReference type="InterPro" id="IPR000182">
    <property type="entry name" value="GNAT_dom"/>
</dbReference>
<dbReference type="Gene3D" id="3.40.630.30">
    <property type="match status" value="1"/>
</dbReference>
<reference evidence="2" key="1">
    <citation type="submission" date="2020-05" db="EMBL/GenBank/DDBJ databases">
        <title>Phylogenomic resolution of chytrid fungi.</title>
        <authorList>
            <person name="Stajich J.E."/>
            <person name="Amses K."/>
            <person name="Simmons R."/>
            <person name="Seto K."/>
            <person name="Myers J."/>
            <person name="Bonds A."/>
            <person name="Quandt C.A."/>
            <person name="Barry K."/>
            <person name="Liu P."/>
            <person name="Grigoriev I."/>
            <person name="Longcore J.E."/>
            <person name="James T.Y."/>
        </authorList>
    </citation>
    <scope>NUCLEOTIDE SEQUENCE</scope>
    <source>
        <strain evidence="2">JEL0476</strain>
    </source>
</reference>
<feature type="domain" description="N-acetyltransferase" evidence="1">
    <location>
        <begin position="30"/>
        <end position="170"/>
    </location>
</feature>
<protein>
    <recommendedName>
        <fullName evidence="1">N-acetyltransferase domain-containing protein</fullName>
    </recommendedName>
</protein>
<dbReference type="InterPro" id="IPR016181">
    <property type="entry name" value="Acyl_CoA_acyltransferase"/>
</dbReference>
<dbReference type="Proteomes" id="UP001211065">
    <property type="component" value="Unassembled WGS sequence"/>
</dbReference>
<dbReference type="PROSITE" id="PS51186">
    <property type="entry name" value="GNAT"/>
    <property type="match status" value="1"/>
</dbReference>
<gene>
    <name evidence="2" type="ORF">HK099_008621</name>
</gene>
<comment type="caution">
    <text evidence="2">The sequence shown here is derived from an EMBL/GenBank/DDBJ whole genome shotgun (WGS) entry which is preliminary data.</text>
</comment>
<keyword evidence="3" id="KW-1185">Reference proteome</keyword>
<accession>A0AAD5U908</accession>
<proteinExistence type="predicted"/>
<dbReference type="EMBL" id="JADGJW010000097">
    <property type="protein sequence ID" value="KAJ3224298.1"/>
    <property type="molecule type" value="Genomic_DNA"/>
</dbReference>
<organism evidence="2 3">
    <name type="scientific">Clydaea vesicula</name>
    <dbReference type="NCBI Taxonomy" id="447962"/>
    <lineage>
        <taxon>Eukaryota</taxon>
        <taxon>Fungi</taxon>
        <taxon>Fungi incertae sedis</taxon>
        <taxon>Chytridiomycota</taxon>
        <taxon>Chytridiomycota incertae sedis</taxon>
        <taxon>Chytridiomycetes</taxon>
        <taxon>Lobulomycetales</taxon>
        <taxon>Lobulomycetaceae</taxon>
        <taxon>Clydaea</taxon>
    </lineage>
</organism>
<dbReference type="SUPFAM" id="SSF55729">
    <property type="entry name" value="Acyl-CoA N-acyltransferases (Nat)"/>
    <property type="match status" value="1"/>
</dbReference>
<name>A0AAD5U908_9FUNG</name>
<evidence type="ECO:0000313" key="3">
    <source>
        <dbReference type="Proteomes" id="UP001211065"/>
    </source>
</evidence>
<evidence type="ECO:0000313" key="2">
    <source>
        <dbReference type="EMBL" id="KAJ3224298.1"/>
    </source>
</evidence>
<dbReference type="GO" id="GO:0016747">
    <property type="term" value="F:acyltransferase activity, transferring groups other than amino-acyl groups"/>
    <property type="evidence" value="ECO:0007669"/>
    <property type="project" value="InterPro"/>
</dbReference>
<dbReference type="Pfam" id="PF13302">
    <property type="entry name" value="Acetyltransf_3"/>
    <property type="match status" value="1"/>
</dbReference>
<dbReference type="AlphaFoldDB" id="A0AAD5U908"/>
<evidence type="ECO:0000259" key="1">
    <source>
        <dbReference type="PROSITE" id="PS51186"/>
    </source>
</evidence>